<dbReference type="Proteomes" id="UP000177798">
    <property type="component" value="Chromosome 2"/>
</dbReference>
<dbReference type="VEuPathDB" id="FungiDB:sscle_02g014320"/>
<name>A0A1D9PVT3_SCLS1</name>
<evidence type="ECO:0000313" key="1">
    <source>
        <dbReference type="EMBL" id="APA06662.1"/>
    </source>
</evidence>
<dbReference type="AlphaFoldDB" id="A0A1D9PVT3"/>
<accession>A0A1D9PVT3</accession>
<reference evidence="2" key="1">
    <citation type="journal article" date="2017" name="Genome Biol. Evol.">
        <title>The complete genome sequence of the phytopathogenic fungus Sclerotinia sclerotiorum reveals insights into the genome architecture of broad host range pathogens.</title>
        <authorList>
            <person name="Derbyshire M."/>
            <person name="Denton-Giles M."/>
            <person name="Hegedus D."/>
            <person name="Seifbarghy S."/>
            <person name="Rollins J."/>
            <person name="van Kan J."/>
            <person name="Seidl M.F."/>
            <person name="Faino L."/>
            <person name="Mbengue M."/>
            <person name="Navaud O."/>
            <person name="Raffaele S."/>
            <person name="Hammond-Kosack K."/>
            <person name="Heard S."/>
            <person name="Oliver R."/>
        </authorList>
    </citation>
    <scope>NUCLEOTIDE SEQUENCE [LARGE SCALE GENOMIC DNA]</scope>
    <source>
        <strain evidence="2">ATCC 18683 / 1980 / Ss-1</strain>
    </source>
</reference>
<organism evidence="1 2">
    <name type="scientific">Sclerotinia sclerotiorum (strain ATCC 18683 / 1980 / Ss-1)</name>
    <name type="common">White mold</name>
    <name type="synonym">Whetzelinia sclerotiorum</name>
    <dbReference type="NCBI Taxonomy" id="665079"/>
    <lineage>
        <taxon>Eukaryota</taxon>
        <taxon>Fungi</taxon>
        <taxon>Dikarya</taxon>
        <taxon>Ascomycota</taxon>
        <taxon>Pezizomycotina</taxon>
        <taxon>Leotiomycetes</taxon>
        <taxon>Helotiales</taxon>
        <taxon>Sclerotiniaceae</taxon>
        <taxon>Sclerotinia</taxon>
    </lineage>
</organism>
<sequence length="50" mass="5539">MRHLHTSSLVLPPITIPGDSFILHSTAQTPSYNSVHPVTTESNGRLLKRM</sequence>
<evidence type="ECO:0000313" key="2">
    <source>
        <dbReference type="Proteomes" id="UP000177798"/>
    </source>
</evidence>
<gene>
    <name evidence="1" type="ORF">sscle_02g014320</name>
</gene>
<protein>
    <submittedName>
        <fullName evidence="1">Uncharacterized protein</fullName>
    </submittedName>
</protein>
<proteinExistence type="predicted"/>
<dbReference type="EMBL" id="CP017815">
    <property type="protein sequence ID" value="APA06662.1"/>
    <property type="molecule type" value="Genomic_DNA"/>
</dbReference>